<organism evidence="2 3">
    <name type="scientific">Halomonas cupida</name>
    <dbReference type="NCBI Taxonomy" id="44933"/>
    <lineage>
        <taxon>Bacteria</taxon>
        <taxon>Pseudomonadati</taxon>
        <taxon>Pseudomonadota</taxon>
        <taxon>Gammaproteobacteria</taxon>
        <taxon>Oceanospirillales</taxon>
        <taxon>Halomonadaceae</taxon>
        <taxon>Halomonas</taxon>
    </lineage>
</organism>
<sequence>MSHQRKPILETVLRQLAIDQSITKCSHVKHDLQRIRVDMRVWQDPDRLYAMHDQSLKASVGNLSDPMSDITSMKSDKNDMHV</sequence>
<name>A0A1M7BW29_9GAMM</name>
<evidence type="ECO:0000313" key="2">
    <source>
        <dbReference type="EMBL" id="SHL58779.1"/>
    </source>
</evidence>
<accession>A0A1M7BW29</accession>
<dbReference type="AlphaFoldDB" id="A0A1M7BW29"/>
<feature type="region of interest" description="Disordered" evidence="1">
    <location>
        <begin position="60"/>
        <end position="82"/>
    </location>
</feature>
<gene>
    <name evidence="2" type="ORF">SAMN05660971_00852</name>
</gene>
<protein>
    <submittedName>
        <fullName evidence="2">Uncharacterized protein</fullName>
    </submittedName>
</protein>
<reference evidence="2 3" key="1">
    <citation type="submission" date="2016-11" db="EMBL/GenBank/DDBJ databases">
        <authorList>
            <person name="Jaros S."/>
            <person name="Januszkiewicz K."/>
            <person name="Wedrychowicz H."/>
        </authorList>
    </citation>
    <scope>NUCLEOTIDE SEQUENCE [LARGE SCALE GENOMIC DNA]</scope>
    <source>
        <strain evidence="2 3">DSM 4740</strain>
    </source>
</reference>
<dbReference type="STRING" id="44933.SAMN05660971_00852"/>
<evidence type="ECO:0000256" key="1">
    <source>
        <dbReference type="SAM" id="MobiDB-lite"/>
    </source>
</evidence>
<dbReference type="Proteomes" id="UP000184123">
    <property type="component" value="Unassembled WGS sequence"/>
</dbReference>
<proteinExistence type="predicted"/>
<dbReference type="EMBL" id="FRCA01000002">
    <property type="protein sequence ID" value="SHL58779.1"/>
    <property type="molecule type" value="Genomic_DNA"/>
</dbReference>
<evidence type="ECO:0000313" key="3">
    <source>
        <dbReference type="Proteomes" id="UP000184123"/>
    </source>
</evidence>